<evidence type="ECO:0000313" key="2">
    <source>
        <dbReference type="Proteomes" id="UP000321026"/>
    </source>
</evidence>
<comment type="caution">
    <text evidence="1">The sequence shown here is derived from an EMBL/GenBank/DDBJ whole genome shotgun (WGS) entry which is preliminary data.</text>
</comment>
<dbReference type="Proteomes" id="UP000321026">
    <property type="component" value="Unassembled WGS sequence"/>
</dbReference>
<sequence>MPFQMHTLGFFYGQKGKPKSLPGHKNMKKLLIILIPIILFIISTGQVSAFEKASASSAQLKNEAILPIEDNRAEILRAYLEQYDSPLAPYAEDFIKSADKYQLDWRLVASISGLESGFGKHIPYNSYNGWGWGIYGDNVLRFNSWSEAIETISKGLRENYLKDKADSDPYFIGPTYAASPTWAVRVSFFMNQMEEYRKRHTNQTLALAL</sequence>
<protein>
    <recommendedName>
        <fullName evidence="3">Mannosyl-glycoprotein endo-beta-N-acetylglucosamidase-like domain-containing protein</fullName>
    </recommendedName>
</protein>
<reference evidence="1 2" key="1">
    <citation type="submission" date="2018-09" db="EMBL/GenBank/DDBJ databases">
        <title>Metagenome Assembled Genomes from an Advanced Water Purification Facility.</title>
        <authorList>
            <person name="Stamps B.W."/>
            <person name="Spear J.R."/>
        </authorList>
    </citation>
    <scope>NUCLEOTIDE SEQUENCE [LARGE SCALE GENOMIC DNA]</scope>
    <source>
        <strain evidence="1">Bin_63_2</strain>
    </source>
</reference>
<dbReference type="Gene3D" id="1.10.530.10">
    <property type="match status" value="1"/>
</dbReference>
<dbReference type="AlphaFoldDB" id="A0A5C7J6E8"/>
<name>A0A5C7J6E8_9BACT</name>
<gene>
    <name evidence="1" type="ORF">E6Q11_04440</name>
</gene>
<evidence type="ECO:0000313" key="1">
    <source>
        <dbReference type="EMBL" id="TXG76482.1"/>
    </source>
</evidence>
<organism evidence="1 2">
    <name type="scientific">Candidatus Dojkabacteria bacterium</name>
    <dbReference type="NCBI Taxonomy" id="2099670"/>
    <lineage>
        <taxon>Bacteria</taxon>
        <taxon>Candidatus Dojkabacteria</taxon>
    </lineage>
</organism>
<dbReference type="InterPro" id="IPR023346">
    <property type="entry name" value="Lysozyme-like_dom_sf"/>
</dbReference>
<evidence type="ECO:0008006" key="3">
    <source>
        <dbReference type="Google" id="ProtNLM"/>
    </source>
</evidence>
<accession>A0A5C7J6E8</accession>
<dbReference type="SUPFAM" id="SSF53955">
    <property type="entry name" value="Lysozyme-like"/>
    <property type="match status" value="1"/>
</dbReference>
<proteinExistence type="predicted"/>
<dbReference type="EMBL" id="SSDS01000072">
    <property type="protein sequence ID" value="TXG76482.1"/>
    <property type="molecule type" value="Genomic_DNA"/>
</dbReference>